<dbReference type="AlphaFoldDB" id="A0A1E5UXT1"/>
<accession>A0A1E5UXT1</accession>
<feature type="non-terminal residue" evidence="3">
    <location>
        <position position="1"/>
    </location>
</feature>
<dbReference type="PANTHER" id="PTHR47186">
    <property type="entry name" value="LEUCINE-RICH REPEAT-CONTAINING PROTEIN 57"/>
    <property type="match status" value="1"/>
</dbReference>
<sequence length="301" mass="34048">LKSLETLDIRGAESVILLPLSFGKLEKLVRLLAERVELPDGVALENMKSLQELVGIRPTLHALTEIGKLRRLKVIGLVIEEKPESGNLDTLIPTCLQMCPSLLQVLVLRAPLFYSLDFLAQVPSSLQTFMCDGIFMAFPRWINSSLSCLTVLSIMLYGVCVQHEHLDKLAQLRSLRFLQLHFSRSYGSYGKLVIHSSASAFPCLTEFRICCFNGLIYLKFQHGAMRKLERLCLGFNPRETNRHFGTINFDYGLQNLPSLRHVVIQLWLECPEAQDAIRKTINDHPNRPSLDLSVMSSFSYG</sequence>
<dbReference type="OrthoDB" id="681638at2759"/>
<reference evidence="3 4" key="1">
    <citation type="submission" date="2016-09" db="EMBL/GenBank/DDBJ databases">
        <title>The draft genome of Dichanthelium oligosanthes: A C3 panicoid grass species.</title>
        <authorList>
            <person name="Studer A.J."/>
            <person name="Schnable J.C."/>
            <person name="Brutnell T.P."/>
        </authorList>
    </citation>
    <scope>NUCLEOTIDE SEQUENCE [LARGE SCALE GENOMIC DNA]</scope>
    <source>
        <strain evidence="4">cv. Kellogg 1175</strain>
        <tissue evidence="3">Leaf</tissue>
    </source>
</reference>
<evidence type="ECO:0000313" key="3">
    <source>
        <dbReference type="EMBL" id="OEL17699.1"/>
    </source>
</evidence>
<dbReference type="Proteomes" id="UP000095767">
    <property type="component" value="Unassembled WGS sequence"/>
</dbReference>
<dbReference type="InterPro" id="IPR055414">
    <property type="entry name" value="LRR_R13L4/SHOC2-like"/>
</dbReference>
<keyword evidence="4" id="KW-1185">Reference proteome</keyword>
<dbReference type="Pfam" id="PF23598">
    <property type="entry name" value="LRR_14"/>
    <property type="match status" value="1"/>
</dbReference>
<name>A0A1E5UXT1_9POAL</name>
<comment type="caution">
    <text evidence="3">The sequence shown here is derived from an EMBL/GenBank/DDBJ whole genome shotgun (WGS) entry which is preliminary data.</text>
</comment>
<gene>
    <name evidence="3" type="ORF">BAE44_0021282</name>
</gene>
<dbReference type="PANTHER" id="PTHR47186:SF22">
    <property type="entry name" value="OS11G0589401 PROTEIN"/>
    <property type="match status" value="1"/>
</dbReference>
<dbReference type="InterPro" id="IPR032675">
    <property type="entry name" value="LRR_dom_sf"/>
</dbReference>
<evidence type="ECO:0000256" key="1">
    <source>
        <dbReference type="ARBA" id="ARBA00022737"/>
    </source>
</evidence>
<dbReference type="Gene3D" id="3.80.10.10">
    <property type="entry name" value="Ribonuclease Inhibitor"/>
    <property type="match status" value="1"/>
</dbReference>
<dbReference type="EMBL" id="LWDX02059039">
    <property type="protein sequence ID" value="OEL17699.1"/>
    <property type="molecule type" value="Genomic_DNA"/>
</dbReference>
<dbReference type="SUPFAM" id="SSF52058">
    <property type="entry name" value="L domain-like"/>
    <property type="match status" value="1"/>
</dbReference>
<keyword evidence="1" id="KW-0677">Repeat</keyword>
<protein>
    <recommendedName>
        <fullName evidence="2">Disease resistance R13L4/SHOC-2-like LRR domain-containing protein</fullName>
    </recommendedName>
</protein>
<organism evidence="3 4">
    <name type="scientific">Dichanthelium oligosanthes</name>
    <dbReference type="NCBI Taxonomy" id="888268"/>
    <lineage>
        <taxon>Eukaryota</taxon>
        <taxon>Viridiplantae</taxon>
        <taxon>Streptophyta</taxon>
        <taxon>Embryophyta</taxon>
        <taxon>Tracheophyta</taxon>
        <taxon>Spermatophyta</taxon>
        <taxon>Magnoliopsida</taxon>
        <taxon>Liliopsida</taxon>
        <taxon>Poales</taxon>
        <taxon>Poaceae</taxon>
        <taxon>PACMAD clade</taxon>
        <taxon>Panicoideae</taxon>
        <taxon>Panicodae</taxon>
        <taxon>Paniceae</taxon>
        <taxon>Dichantheliinae</taxon>
        <taxon>Dichanthelium</taxon>
    </lineage>
</organism>
<evidence type="ECO:0000259" key="2">
    <source>
        <dbReference type="Pfam" id="PF23598"/>
    </source>
</evidence>
<proteinExistence type="predicted"/>
<feature type="domain" description="Disease resistance R13L4/SHOC-2-like LRR" evidence="2">
    <location>
        <begin position="1"/>
        <end position="290"/>
    </location>
</feature>
<evidence type="ECO:0000313" key="4">
    <source>
        <dbReference type="Proteomes" id="UP000095767"/>
    </source>
</evidence>